<gene>
    <name evidence="2" type="ORF">EX30DRAFT_58657</name>
</gene>
<dbReference type="AlphaFoldDB" id="A0A4S2MV14"/>
<keyword evidence="3" id="KW-1185">Reference proteome</keyword>
<evidence type="ECO:0000313" key="2">
    <source>
        <dbReference type="EMBL" id="TGZ80391.1"/>
    </source>
</evidence>
<proteinExistence type="predicted"/>
<evidence type="ECO:0000256" key="1">
    <source>
        <dbReference type="SAM" id="MobiDB-lite"/>
    </source>
</evidence>
<feature type="region of interest" description="Disordered" evidence="1">
    <location>
        <begin position="1"/>
        <end position="20"/>
    </location>
</feature>
<feature type="region of interest" description="Disordered" evidence="1">
    <location>
        <begin position="26"/>
        <end position="63"/>
    </location>
</feature>
<dbReference type="EMBL" id="ML220125">
    <property type="protein sequence ID" value="TGZ80391.1"/>
    <property type="molecule type" value="Genomic_DNA"/>
</dbReference>
<name>A0A4S2MV14_9PEZI</name>
<reference evidence="2 3" key="1">
    <citation type="submission" date="2019-04" db="EMBL/GenBank/DDBJ databases">
        <title>Comparative genomics and transcriptomics to analyze fruiting body development in filamentous ascomycetes.</title>
        <authorList>
            <consortium name="DOE Joint Genome Institute"/>
            <person name="Lutkenhaus R."/>
            <person name="Traeger S."/>
            <person name="Breuer J."/>
            <person name="Kuo A."/>
            <person name="Lipzen A."/>
            <person name="Pangilinan J."/>
            <person name="Dilworth D."/>
            <person name="Sandor L."/>
            <person name="Poggeler S."/>
            <person name="Barry K."/>
            <person name="Grigoriev I.V."/>
            <person name="Nowrousian M."/>
        </authorList>
    </citation>
    <scope>NUCLEOTIDE SEQUENCE [LARGE SCALE GENOMIC DNA]</scope>
    <source>
        <strain evidence="2 3">CBS 389.68</strain>
    </source>
</reference>
<protein>
    <submittedName>
        <fullName evidence="2">Uncharacterized protein</fullName>
    </submittedName>
</protein>
<organism evidence="2 3">
    <name type="scientific">Ascodesmis nigricans</name>
    <dbReference type="NCBI Taxonomy" id="341454"/>
    <lineage>
        <taxon>Eukaryota</taxon>
        <taxon>Fungi</taxon>
        <taxon>Dikarya</taxon>
        <taxon>Ascomycota</taxon>
        <taxon>Pezizomycotina</taxon>
        <taxon>Pezizomycetes</taxon>
        <taxon>Pezizales</taxon>
        <taxon>Ascodesmidaceae</taxon>
        <taxon>Ascodesmis</taxon>
    </lineage>
</organism>
<sequence length="176" mass="19826">MATDAVARLAPPSAGAPPKHALLALRRRQTLKRNAPPMEKKNKKKNKDSCFSSLSPGTRRHAPPIWGSLTQRIKLKPQAYCTGSCYRNDRFRYSNFSHPAFSLRSGEKSHLLYRTSKALVPGVHFGHKDLKYRGILSTLSYKHCVLHGSSRADILGLFDKARIDSFVLRIEREVVT</sequence>
<dbReference type="Proteomes" id="UP000298138">
    <property type="component" value="Unassembled WGS sequence"/>
</dbReference>
<accession>A0A4S2MV14</accession>
<evidence type="ECO:0000313" key="3">
    <source>
        <dbReference type="Proteomes" id="UP000298138"/>
    </source>
</evidence>
<dbReference type="InParanoid" id="A0A4S2MV14"/>